<gene>
    <name evidence="1" type="ORF">Cni_G15652</name>
</gene>
<dbReference type="Pfam" id="PF00106">
    <property type="entry name" value="adh_short"/>
    <property type="match status" value="1"/>
</dbReference>
<reference evidence="1 2" key="1">
    <citation type="submission" date="2023-10" db="EMBL/GenBank/DDBJ databases">
        <title>Chromosome-scale genome assembly provides insights into flower coloration mechanisms of Canna indica.</title>
        <authorList>
            <person name="Li C."/>
        </authorList>
    </citation>
    <scope>NUCLEOTIDE SEQUENCE [LARGE SCALE GENOMIC DNA]</scope>
    <source>
        <tissue evidence="1">Flower</tissue>
    </source>
</reference>
<sequence>MMGMGFFRLITRLPGPSGFGSSSTAEQVISGINASYLTAIIIGGSSGIGAETARVLALREAHVIIAVRNMEAANDVKQLILQSIPFSAVKIDILKLDLSSLSIVFCFLLGIRYSNIKAYGQSKMANILHATEFSRRLKAMLDNWHPIVYWLFISFLRINKNKVQISQ</sequence>
<dbReference type="EMBL" id="CP136894">
    <property type="protein sequence ID" value="WOL06917.1"/>
    <property type="molecule type" value="Genomic_DNA"/>
</dbReference>
<keyword evidence="2" id="KW-1185">Reference proteome</keyword>
<dbReference type="SUPFAM" id="SSF51735">
    <property type="entry name" value="NAD(P)-binding Rossmann-fold domains"/>
    <property type="match status" value="1"/>
</dbReference>
<name>A0AAQ3KI96_9LILI</name>
<dbReference type="PANTHER" id="PTHR48476:SF1">
    <property type="entry name" value="SHORT-CHAIN DEHYDROGENASE TIC 32, CHLOROPLASTIC-LIKE"/>
    <property type="match status" value="1"/>
</dbReference>
<accession>A0AAQ3KI96</accession>
<dbReference type="Gene3D" id="3.40.50.720">
    <property type="entry name" value="NAD(P)-binding Rossmann-like Domain"/>
    <property type="match status" value="1"/>
</dbReference>
<dbReference type="AlphaFoldDB" id="A0AAQ3KI96"/>
<dbReference type="PANTHER" id="PTHR48476">
    <property type="entry name" value="SHORT-CHAIN DEHYDROGENASE TIC 32, CHLOROPLASTIC-LIKE"/>
    <property type="match status" value="1"/>
</dbReference>
<evidence type="ECO:0000313" key="2">
    <source>
        <dbReference type="Proteomes" id="UP001327560"/>
    </source>
</evidence>
<dbReference type="InterPro" id="IPR002347">
    <property type="entry name" value="SDR_fam"/>
</dbReference>
<protein>
    <submittedName>
        <fullName evidence="1">Uncharacterized protein</fullName>
    </submittedName>
</protein>
<evidence type="ECO:0000313" key="1">
    <source>
        <dbReference type="EMBL" id="WOL06917.1"/>
    </source>
</evidence>
<organism evidence="1 2">
    <name type="scientific">Canna indica</name>
    <name type="common">Indian-shot</name>
    <dbReference type="NCBI Taxonomy" id="4628"/>
    <lineage>
        <taxon>Eukaryota</taxon>
        <taxon>Viridiplantae</taxon>
        <taxon>Streptophyta</taxon>
        <taxon>Embryophyta</taxon>
        <taxon>Tracheophyta</taxon>
        <taxon>Spermatophyta</taxon>
        <taxon>Magnoliopsida</taxon>
        <taxon>Liliopsida</taxon>
        <taxon>Zingiberales</taxon>
        <taxon>Cannaceae</taxon>
        <taxon>Canna</taxon>
    </lineage>
</organism>
<dbReference type="InterPro" id="IPR036291">
    <property type="entry name" value="NAD(P)-bd_dom_sf"/>
</dbReference>
<proteinExistence type="predicted"/>
<dbReference type="Proteomes" id="UP001327560">
    <property type="component" value="Chromosome 5"/>
</dbReference>
<dbReference type="InterPro" id="IPR055280">
    <property type="entry name" value="TIC32"/>
</dbReference>